<feature type="transmembrane region" description="Helical" evidence="1">
    <location>
        <begin position="372"/>
        <end position="397"/>
    </location>
</feature>
<feature type="transmembrane region" description="Helical" evidence="1">
    <location>
        <begin position="296"/>
        <end position="315"/>
    </location>
</feature>
<dbReference type="AlphaFoldDB" id="A0A7W9Y5Q4"/>
<sequence length="465" mass="49149">MSIPPVGVFTLIVGILCLISGYRATAIAFGVMTIFGGAAAVMIGGAGIQPGHLFVGFLALATLSYREKMKVALNALAFPQPAFWLLCLLTYGVLAGFFAPRLWAETMNIIPLGSSEYPETGGAVPLGPVSSNLTQAIYNTANIVTFVMIVAMGSTMAGFRAATGTVLAFSSANLLFGIADLVTYGTPIQELFSYIRNAPYAFHDEAIVAGVKRVVGSWPEASTFAGVSLGVVGFAGTMRICGRYSKLTGFLFLLTSIMVIRSTSSAGLFGLPVCLAILYMTCFFRCGGRSGTRISGGIVLFAPIVLVLVGMMIVMNEDLFRQLYAYFDLLLFSKANSASGIERGMWNAYGWSNFINSYGLGVGLGTSRTSSFIIALLSNVGIPGVIFFGLFFLSAFYTRRGTPRTFDSDVRLAGRNGCLCLLIGASVSGSTVDTGLLFFVMAGLATAVPAEERETSFAPPVPAHA</sequence>
<reference evidence="2 3" key="1">
    <citation type="submission" date="2020-08" db="EMBL/GenBank/DDBJ databases">
        <title>Genomic Encyclopedia of Type Strains, Phase IV (KMG-IV): sequencing the most valuable type-strain genomes for metagenomic binning, comparative biology and taxonomic classification.</title>
        <authorList>
            <person name="Goeker M."/>
        </authorList>
    </citation>
    <scope>NUCLEOTIDE SEQUENCE [LARGE SCALE GENOMIC DNA]</scope>
    <source>
        <strain evidence="2 3">DSM 100734</strain>
    </source>
</reference>
<feature type="transmembrane region" description="Helical" evidence="1">
    <location>
        <begin position="221"/>
        <end position="237"/>
    </location>
</feature>
<feature type="transmembrane region" description="Helical" evidence="1">
    <location>
        <begin position="136"/>
        <end position="159"/>
    </location>
</feature>
<name>A0A7W9Y5Q4_9HYPH</name>
<feature type="transmembrane region" description="Helical" evidence="1">
    <location>
        <begin position="38"/>
        <end position="61"/>
    </location>
</feature>
<feature type="transmembrane region" description="Helical" evidence="1">
    <location>
        <begin position="418"/>
        <end position="445"/>
    </location>
</feature>
<organism evidence="2 3">
    <name type="scientific">Rhizobium wenxiniae</name>
    <dbReference type="NCBI Taxonomy" id="1737357"/>
    <lineage>
        <taxon>Bacteria</taxon>
        <taxon>Pseudomonadati</taxon>
        <taxon>Pseudomonadota</taxon>
        <taxon>Alphaproteobacteria</taxon>
        <taxon>Hyphomicrobiales</taxon>
        <taxon>Rhizobiaceae</taxon>
        <taxon>Rhizobium/Agrobacterium group</taxon>
        <taxon>Rhizobium</taxon>
    </lineage>
</organism>
<evidence type="ECO:0008006" key="4">
    <source>
        <dbReference type="Google" id="ProtNLM"/>
    </source>
</evidence>
<feature type="transmembrane region" description="Helical" evidence="1">
    <location>
        <begin position="82"/>
        <end position="103"/>
    </location>
</feature>
<protein>
    <recommendedName>
        <fullName evidence="4">Integral cytoplasmic membrane protein</fullName>
    </recommendedName>
</protein>
<keyword evidence="1" id="KW-0472">Membrane</keyword>
<feature type="transmembrane region" description="Helical" evidence="1">
    <location>
        <begin position="244"/>
        <end position="260"/>
    </location>
</feature>
<evidence type="ECO:0000313" key="2">
    <source>
        <dbReference type="EMBL" id="MBB6162455.1"/>
    </source>
</evidence>
<accession>A0A7W9Y5Q4</accession>
<keyword evidence="3" id="KW-1185">Reference proteome</keyword>
<feature type="transmembrane region" description="Helical" evidence="1">
    <location>
        <begin position="166"/>
        <end position="184"/>
    </location>
</feature>
<dbReference type="EMBL" id="JACHEG010000002">
    <property type="protein sequence ID" value="MBB6162455.1"/>
    <property type="molecule type" value="Genomic_DNA"/>
</dbReference>
<proteinExistence type="predicted"/>
<evidence type="ECO:0000313" key="3">
    <source>
        <dbReference type="Proteomes" id="UP000547879"/>
    </source>
</evidence>
<dbReference type="RefSeq" id="WP_183992324.1">
    <property type="nucleotide sequence ID" value="NZ_BMHW01000002.1"/>
</dbReference>
<gene>
    <name evidence="2" type="ORF">HNQ72_002273</name>
</gene>
<keyword evidence="1" id="KW-0812">Transmembrane</keyword>
<comment type="caution">
    <text evidence="2">The sequence shown here is derived from an EMBL/GenBank/DDBJ whole genome shotgun (WGS) entry which is preliminary data.</text>
</comment>
<keyword evidence="1" id="KW-1133">Transmembrane helix</keyword>
<dbReference type="Proteomes" id="UP000547879">
    <property type="component" value="Unassembled WGS sequence"/>
</dbReference>
<evidence type="ECO:0000256" key="1">
    <source>
        <dbReference type="SAM" id="Phobius"/>
    </source>
</evidence>
<feature type="transmembrane region" description="Helical" evidence="1">
    <location>
        <begin position="266"/>
        <end position="284"/>
    </location>
</feature>